<accession>A0ABS8TH53</accession>
<gene>
    <name evidence="2" type="ORF">HAX54_009067</name>
</gene>
<evidence type="ECO:0000256" key="1">
    <source>
        <dbReference type="SAM" id="MobiDB-lite"/>
    </source>
</evidence>
<reference evidence="2 3" key="1">
    <citation type="journal article" date="2021" name="BMC Genomics">
        <title>Datura genome reveals duplications of psychoactive alkaloid biosynthetic genes and high mutation rate following tissue culture.</title>
        <authorList>
            <person name="Rajewski A."/>
            <person name="Carter-House D."/>
            <person name="Stajich J."/>
            <person name="Litt A."/>
        </authorList>
    </citation>
    <scope>NUCLEOTIDE SEQUENCE [LARGE SCALE GENOMIC DNA]</scope>
    <source>
        <strain evidence="2">AR-01</strain>
    </source>
</reference>
<dbReference type="Proteomes" id="UP000823775">
    <property type="component" value="Unassembled WGS sequence"/>
</dbReference>
<keyword evidence="3" id="KW-1185">Reference proteome</keyword>
<evidence type="ECO:0000313" key="3">
    <source>
        <dbReference type="Proteomes" id="UP000823775"/>
    </source>
</evidence>
<proteinExistence type="predicted"/>
<dbReference type="EMBL" id="JACEIK010001488">
    <property type="protein sequence ID" value="MCD7469817.1"/>
    <property type="molecule type" value="Genomic_DNA"/>
</dbReference>
<sequence>MGVACPLFQPSDRTVQANSVITLATKIDKECSKVAALTAPPSTSQPNPCEPEVVPKAPKSPPHDWWVGYESESELVSDEESYHSFPPPPPMSSMYDVDPSWTPGGVANDVLLMSFTLFLTIRWCKASCNPSTPTRSTTTYG</sequence>
<organism evidence="2 3">
    <name type="scientific">Datura stramonium</name>
    <name type="common">Jimsonweed</name>
    <name type="synonym">Common thornapple</name>
    <dbReference type="NCBI Taxonomy" id="4076"/>
    <lineage>
        <taxon>Eukaryota</taxon>
        <taxon>Viridiplantae</taxon>
        <taxon>Streptophyta</taxon>
        <taxon>Embryophyta</taxon>
        <taxon>Tracheophyta</taxon>
        <taxon>Spermatophyta</taxon>
        <taxon>Magnoliopsida</taxon>
        <taxon>eudicotyledons</taxon>
        <taxon>Gunneridae</taxon>
        <taxon>Pentapetalae</taxon>
        <taxon>asterids</taxon>
        <taxon>lamiids</taxon>
        <taxon>Solanales</taxon>
        <taxon>Solanaceae</taxon>
        <taxon>Solanoideae</taxon>
        <taxon>Datureae</taxon>
        <taxon>Datura</taxon>
    </lineage>
</organism>
<comment type="caution">
    <text evidence="2">The sequence shown here is derived from an EMBL/GenBank/DDBJ whole genome shotgun (WGS) entry which is preliminary data.</text>
</comment>
<name>A0ABS8TH53_DATST</name>
<feature type="region of interest" description="Disordered" evidence="1">
    <location>
        <begin position="38"/>
        <end position="61"/>
    </location>
</feature>
<protein>
    <submittedName>
        <fullName evidence="2">Uncharacterized protein</fullName>
    </submittedName>
</protein>
<evidence type="ECO:0000313" key="2">
    <source>
        <dbReference type="EMBL" id="MCD7469817.1"/>
    </source>
</evidence>